<dbReference type="Pfam" id="PF16944">
    <property type="entry name" value="KCH"/>
    <property type="match status" value="1"/>
</dbReference>
<dbReference type="PANTHER" id="PTHR36424">
    <property type="entry name" value="PHEROMONE-REGULATED MEMBRANE PROTEIN 6"/>
    <property type="match status" value="1"/>
</dbReference>
<dbReference type="Proteomes" id="UP000193642">
    <property type="component" value="Unassembled WGS sequence"/>
</dbReference>
<protein>
    <recommendedName>
        <fullName evidence="5">Vacuole protein</fullName>
    </recommendedName>
</protein>
<dbReference type="GO" id="GO:0015079">
    <property type="term" value="F:potassium ion transmembrane transporter activity"/>
    <property type="evidence" value="ECO:0007669"/>
    <property type="project" value="InterPro"/>
</dbReference>
<reference evidence="3 4" key="1">
    <citation type="submission" date="2016-07" db="EMBL/GenBank/DDBJ databases">
        <title>Pervasive Adenine N6-methylation of Active Genes in Fungi.</title>
        <authorList>
            <consortium name="DOE Joint Genome Institute"/>
            <person name="Mondo S.J."/>
            <person name="Dannebaum R.O."/>
            <person name="Kuo R.C."/>
            <person name="Labutti K."/>
            <person name="Haridas S."/>
            <person name="Kuo A."/>
            <person name="Salamov A."/>
            <person name="Ahrendt S.R."/>
            <person name="Lipzen A."/>
            <person name="Sullivan W."/>
            <person name="Andreopoulos W.B."/>
            <person name="Clum A."/>
            <person name="Lindquist E."/>
            <person name="Daum C."/>
            <person name="Ramamoorthy G.K."/>
            <person name="Gryganskyi A."/>
            <person name="Culley D."/>
            <person name="Magnuson J.K."/>
            <person name="James T.Y."/>
            <person name="O'Malley M.A."/>
            <person name="Stajich J.E."/>
            <person name="Spatafora J.W."/>
            <person name="Visel A."/>
            <person name="Grigoriev I.V."/>
        </authorList>
    </citation>
    <scope>NUCLEOTIDE SEQUENCE [LARGE SCALE GENOMIC DNA]</scope>
    <source>
        <strain evidence="3 4">JEL800</strain>
    </source>
</reference>
<dbReference type="OrthoDB" id="2128042at2759"/>
<feature type="transmembrane region" description="Helical" evidence="2">
    <location>
        <begin position="40"/>
        <end position="63"/>
    </location>
</feature>
<feature type="transmembrane region" description="Helical" evidence="2">
    <location>
        <begin position="247"/>
        <end position="275"/>
    </location>
</feature>
<dbReference type="STRING" id="329046.A0A1Y2CE00"/>
<dbReference type="AlphaFoldDB" id="A0A1Y2CE00"/>
<feature type="compositionally biased region" description="Pro residues" evidence="1">
    <location>
        <begin position="467"/>
        <end position="480"/>
    </location>
</feature>
<sequence>MPCCAPAKWHREEFPDHKFDYIDVDDFIDDSWTRKFQYSFLFFLTLKSVLVYTADITLLAFLIQGGALDPNFTCAGTKDGINVNATNAINQIICNVDKESISYSLAPFKARPWIMLASIIMSFALLMWDYRKGAKVIDSRDIAMGLTNHVAYRYYTLKSYPHYCFFQQILESRTFTDKVAFFVYFTFKSWKRLFLAEFPRVYVNALNLYDLCNKKIPVEYKYSNPIVQFFYAFIELSKNKVNDPTGFAALLLTAFSLAMWFISFCAIVIAFFTYFPLLNIIRGNLKEYVCHKVDKRITEILARKKRERTHEARQAELRDIEAARRNELRMEALGNTGVAAPVVTAPLGLTQRPTLPAIDVDLDAPDNQSNYSGSGYGTIGRSNVVPVQYVAYGGQPHPPQPMYGQVYGGPNSVQASHPVPPGRQGAPPPNGPPPFATGSIATPNYYAPNGSIASSGNPSIHSSRYPPAGPAPPPGPPPLLFPQTRSHSPSSQFNAPAIGSRSDSGEPLIRREQ</sequence>
<dbReference type="GO" id="GO:0005886">
    <property type="term" value="C:plasma membrane"/>
    <property type="evidence" value="ECO:0007669"/>
    <property type="project" value="InterPro"/>
</dbReference>
<accession>A0A1Y2CE00</accession>
<gene>
    <name evidence="3" type="ORF">BCR33DRAFT_716456</name>
</gene>
<comment type="caution">
    <text evidence="3">The sequence shown here is derived from an EMBL/GenBank/DDBJ whole genome shotgun (WGS) entry which is preliminary data.</text>
</comment>
<evidence type="ECO:0000256" key="1">
    <source>
        <dbReference type="SAM" id="MobiDB-lite"/>
    </source>
</evidence>
<keyword evidence="2" id="KW-1133">Transmembrane helix</keyword>
<keyword evidence="2" id="KW-0812">Transmembrane</keyword>
<name>A0A1Y2CE00_9FUNG</name>
<keyword evidence="4" id="KW-1185">Reference proteome</keyword>
<dbReference type="EMBL" id="MCGO01000020">
    <property type="protein sequence ID" value="ORY45117.1"/>
    <property type="molecule type" value="Genomic_DNA"/>
</dbReference>
<feature type="compositionally biased region" description="Polar residues" evidence="1">
    <location>
        <begin position="451"/>
        <end position="462"/>
    </location>
</feature>
<feature type="transmembrane region" description="Helical" evidence="2">
    <location>
        <begin position="113"/>
        <end position="130"/>
    </location>
</feature>
<proteinExistence type="predicted"/>
<evidence type="ECO:0000256" key="2">
    <source>
        <dbReference type="SAM" id="Phobius"/>
    </source>
</evidence>
<evidence type="ECO:0000313" key="3">
    <source>
        <dbReference type="EMBL" id="ORY45117.1"/>
    </source>
</evidence>
<feature type="compositionally biased region" description="Polar residues" evidence="1">
    <location>
        <begin position="483"/>
        <end position="494"/>
    </location>
</feature>
<evidence type="ECO:0000313" key="4">
    <source>
        <dbReference type="Proteomes" id="UP000193642"/>
    </source>
</evidence>
<evidence type="ECO:0008006" key="5">
    <source>
        <dbReference type="Google" id="ProtNLM"/>
    </source>
</evidence>
<feature type="region of interest" description="Disordered" evidence="1">
    <location>
        <begin position="400"/>
        <end position="513"/>
    </location>
</feature>
<dbReference type="PANTHER" id="PTHR36424:SF1">
    <property type="entry name" value="LOW AFFINITY K(+) TRANSPORTER 1-RELATED"/>
    <property type="match status" value="1"/>
</dbReference>
<keyword evidence="2" id="KW-0472">Membrane</keyword>
<feature type="compositionally biased region" description="Pro residues" evidence="1">
    <location>
        <begin position="418"/>
        <end position="435"/>
    </location>
</feature>
<dbReference type="InterPro" id="IPR031606">
    <property type="entry name" value="Kch1/2"/>
</dbReference>
<organism evidence="3 4">
    <name type="scientific">Rhizoclosmatium globosum</name>
    <dbReference type="NCBI Taxonomy" id="329046"/>
    <lineage>
        <taxon>Eukaryota</taxon>
        <taxon>Fungi</taxon>
        <taxon>Fungi incertae sedis</taxon>
        <taxon>Chytridiomycota</taxon>
        <taxon>Chytridiomycota incertae sedis</taxon>
        <taxon>Chytridiomycetes</taxon>
        <taxon>Chytridiales</taxon>
        <taxon>Chytriomycetaceae</taxon>
        <taxon>Rhizoclosmatium</taxon>
    </lineage>
</organism>